<sequence>MDLQKAATLYTILLIQNAGSLESLQDLILQNSTMFQTAGCFRRVNAVEEKHTIVEEYLRLKQQEEGKTLDFWADYLLDCEEQPTAAVSLEDVFATGLSSLPPAGK</sequence>
<protein>
    <submittedName>
        <fullName evidence="1">Uncharacterized protein</fullName>
    </submittedName>
</protein>
<evidence type="ECO:0000313" key="2">
    <source>
        <dbReference type="Proteomes" id="UP001152622"/>
    </source>
</evidence>
<comment type="caution">
    <text evidence="1">The sequence shown here is derived from an EMBL/GenBank/DDBJ whole genome shotgun (WGS) entry which is preliminary data.</text>
</comment>
<accession>A0A9Q1IBR0</accession>
<dbReference type="OrthoDB" id="2384350at2759"/>
<dbReference type="EMBL" id="JAINUF010000022">
    <property type="protein sequence ID" value="KAJ8333766.1"/>
    <property type="molecule type" value="Genomic_DNA"/>
</dbReference>
<gene>
    <name evidence="1" type="ORF">SKAU_G00410850</name>
</gene>
<keyword evidence="2" id="KW-1185">Reference proteome</keyword>
<name>A0A9Q1IBR0_SYNKA</name>
<dbReference type="AlphaFoldDB" id="A0A9Q1IBR0"/>
<organism evidence="1 2">
    <name type="scientific">Synaphobranchus kaupii</name>
    <name type="common">Kaup's arrowtooth eel</name>
    <dbReference type="NCBI Taxonomy" id="118154"/>
    <lineage>
        <taxon>Eukaryota</taxon>
        <taxon>Metazoa</taxon>
        <taxon>Chordata</taxon>
        <taxon>Craniata</taxon>
        <taxon>Vertebrata</taxon>
        <taxon>Euteleostomi</taxon>
        <taxon>Actinopterygii</taxon>
        <taxon>Neopterygii</taxon>
        <taxon>Teleostei</taxon>
        <taxon>Anguilliformes</taxon>
        <taxon>Synaphobranchidae</taxon>
        <taxon>Synaphobranchus</taxon>
    </lineage>
</organism>
<dbReference type="Proteomes" id="UP001152622">
    <property type="component" value="Chromosome 22"/>
</dbReference>
<evidence type="ECO:0000313" key="1">
    <source>
        <dbReference type="EMBL" id="KAJ8333766.1"/>
    </source>
</evidence>
<reference evidence="1" key="1">
    <citation type="journal article" date="2023" name="Science">
        <title>Genome structures resolve the early diversification of teleost fishes.</title>
        <authorList>
            <person name="Parey E."/>
            <person name="Louis A."/>
            <person name="Montfort J."/>
            <person name="Bouchez O."/>
            <person name="Roques C."/>
            <person name="Iampietro C."/>
            <person name="Lluch J."/>
            <person name="Castinel A."/>
            <person name="Donnadieu C."/>
            <person name="Desvignes T."/>
            <person name="Floi Bucao C."/>
            <person name="Jouanno E."/>
            <person name="Wen M."/>
            <person name="Mejri S."/>
            <person name="Dirks R."/>
            <person name="Jansen H."/>
            <person name="Henkel C."/>
            <person name="Chen W.J."/>
            <person name="Zahm M."/>
            <person name="Cabau C."/>
            <person name="Klopp C."/>
            <person name="Thompson A.W."/>
            <person name="Robinson-Rechavi M."/>
            <person name="Braasch I."/>
            <person name="Lecointre G."/>
            <person name="Bobe J."/>
            <person name="Postlethwait J.H."/>
            <person name="Berthelot C."/>
            <person name="Roest Crollius H."/>
            <person name="Guiguen Y."/>
        </authorList>
    </citation>
    <scope>NUCLEOTIDE SEQUENCE</scope>
    <source>
        <strain evidence="1">WJC10195</strain>
    </source>
</reference>
<proteinExistence type="predicted"/>